<evidence type="ECO:0000313" key="3">
    <source>
        <dbReference type="Proteomes" id="UP000034410"/>
    </source>
</evidence>
<dbReference type="RefSeq" id="WP_046859113.1">
    <property type="nucleotide sequence ID" value="NZ_CP011412.1"/>
</dbReference>
<evidence type="ECO:0000259" key="1">
    <source>
        <dbReference type="Pfam" id="PF03205"/>
    </source>
</evidence>
<organism evidence="2 3">
    <name type="scientific">Sedimenticola thiotaurini</name>
    <dbReference type="NCBI Taxonomy" id="1543721"/>
    <lineage>
        <taxon>Bacteria</taxon>
        <taxon>Pseudomonadati</taxon>
        <taxon>Pseudomonadota</taxon>
        <taxon>Gammaproteobacteria</taxon>
        <taxon>Chromatiales</taxon>
        <taxon>Sedimenticolaceae</taxon>
        <taxon>Sedimenticola</taxon>
    </lineage>
</organism>
<gene>
    <name evidence="2" type="ORF">AAY24_07210</name>
</gene>
<keyword evidence="3" id="KW-1185">Reference proteome</keyword>
<dbReference type="EMBL" id="CP011412">
    <property type="protein sequence ID" value="AKH20177.1"/>
    <property type="molecule type" value="Genomic_DNA"/>
</dbReference>
<dbReference type="InterPro" id="IPR052539">
    <property type="entry name" value="MGD_biosynthesis_adapter"/>
</dbReference>
<dbReference type="SUPFAM" id="SSF52540">
    <property type="entry name" value="P-loop containing nucleoside triphosphate hydrolases"/>
    <property type="match status" value="1"/>
</dbReference>
<evidence type="ECO:0000313" key="2">
    <source>
        <dbReference type="EMBL" id="AKH20177.1"/>
    </source>
</evidence>
<accession>A0A0F7JX24</accession>
<dbReference type="InterPro" id="IPR027417">
    <property type="entry name" value="P-loop_NTPase"/>
</dbReference>
<name>A0A0F7JX24_9GAMM</name>
<dbReference type="CDD" id="cd03116">
    <property type="entry name" value="MobB"/>
    <property type="match status" value="1"/>
</dbReference>
<dbReference type="Pfam" id="PF03205">
    <property type="entry name" value="MobB"/>
    <property type="match status" value="1"/>
</dbReference>
<dbReference type="PANTHER" id="PTHR40072:SF1">
    <property type="entry name" value="MOLYBDOPTERIN-GUANINE DINUCLEOTIDE BIOSYNTHESIS ADAPTER PROTEIN"/>
    <property type="match status" value="1"/>
</dbReference>
<dbReference type="PANTHER" id="PTHR40072">
    <property type="entry name" value="MOLYBDOPTERIN-GUANINE DINUCLEOTIDE BIOSYNTHESIS ADAPTER PROTEIN-RELATED"/>
    <property type="match status" value="1"/>
</dbReference>
<dbReference type="NCBIfam" id="NF008021">
    <property type="entry name" value="PRK10751.1"/>
    <property type="match status" value="1"/>
</dbReference>
<dbReference type="NCBIfam" id="TIGR00176">
    <property type="entry name" value="mobB"/>
    <property type="match status" value="1"/>
</dbReference>
<dbReference type="Proteomes" id="UP000034410">
    <property type="component" value="Chromosome"/>
</dbReference>
<dbReference type="GO" id="GO:0006777">
    <property type="term" value="P:Mo-molybdopterin cofactor biosynthetic process"/>
    <property type="evidence" value="ECO:0007669"/>
    <property type="project" value="InterPro"/>
</dbReference>
<dbReference type="KEGG" id="seds:AAY24_07210"/>
<reference evidence="2 3" key="1">
    <citation type="journal article" date="2015" name="Genome Announc.">
        <title>Complete Genome Sequence of Sedimenticola thiotaurini Strain SIP-G1, a Polyphosphate- and Polyhydroxyalkanoate-Accumulating Sulfur-Oxidizing Gammaproteobacterium Isolated from Salt Marsh Sediments.</title>
        <authorList>
            <person name="Flood B.E."/>
            <person name="Jones D.S."/>
            <person name="Bailey J.V."/>
        </authorList>
    </citation>
    <scope>NUCLEOTIDE SEQUENCE [LARGE SCALE GENOMIC DNA]</scope>
    <source>
        <strain evidence="2 3">SIP-G1</strain>
    </source>
</reference>
<dbReference type="PATRIC" id="fig|1543721.4.peg.1498"/>
<sequence length="179" mass="19674">MKLPVLGFAAYSGTGKTFLLKKVLPLLREQGVRVGMIKHTHHDFDIDQPGKDSYELRKAGASQMLVASGRRWALMVETGGSGDPDLQAMINQLDHSKLDLILVEGFKHVAFPKIELHRNQLEKPLIYPDDPTIVAFACDGEPPADLPLPLLDLNDAQQIAGFISDWMAQSRPVASGTFS</sequence>
<protein>
    <submittedName>
        <fullName evidence="2">Molybdopterin-guanine dinucleotide biosynthesis protein B</fullName>
    </submittedName>
</protein>
<proteinExistence type="predicted"/>
<dbReference type="FunFam" id="3.40.50.300:FF:000920">
    <property type="entry name" value="Molybdopterin-guanine dinucleotide biosynthesis protein B"/>
    <property type="match status" value="1"/>
</dbReference>
<dbReference type="GO" id="GO:0005525">
    <property type="term" value="F:GTP binding"/>
    <property type="evidence" value="ECO:0007669"/>
    <property type="project" value="InterPro"/>
</dbReference>
<dbReference type="AlphaFoldDB" id="A0A0F7JX24"/>
<dbReference type="Gene3D" id="3.40.50.300">
    <property type="entry name" value="P-loop containing nucleotide triphosphate hydrolases"/>
    <property type="match status" value="1"/>
</dbReference>
<feature type="domain" description="Molybdopterin-guanine dinucleotide biosynthesis protein B (MobB)" evidence="1">
    <location>
        <begin position="5"/>
        <end position="139"/>
    </location>
</feature>
<dbReference type="InterPro" id="IPR004435">
    <property type="entry name" value="MobB_dom"/>
</dbReference>